<reference evidence="2 3" key="1">
    <citation type="journal article" date="2016" name="Nat. Commun.">
        <title>Thousands of microbial genomes shed light on interconnected biogeochemical processes in an aquifer system.</title>
        <authorList>
            <person name="Anantharaman K."/>
            <person name="Brown C.T."/>
            <person name="Hug L.A."/>
            <person name="Sharon I."/>
            <person name="Castelle C.J."/>
            <person name="Probst A.J."/>
            <person name="Thomas B.C."/>
            <person name="Singh A."/>
            <person name="Wilkins M.J."/>
            <person name="Karaoz U."/>
            <person name="Brodie E.L."/>
            <person name="Williams K.H."/>
            <person name="Hubbard S.S."/>
            <person name="Banfield J.F."/>
        </authorList>
    </citation>
    <scope>NUCLEOTIDE SEQUENCE [LARGE SCALE GENOMIC DNA]</scope>
</reference>
<comment type="caution">
    <text evidence="2">The sequence shown here is derived from an EMBL/GenBank/DDBJ whole genome shotgun (WGS) entry which is preliminary data.</text>
</comment>
<accession>A0A1G1W4G5</accession>
<protein>
    <submittedName>
        <fullName evidence="2">Uncharacterized protein</fullName>
    </submittedName>
</protein>
<dbReference type="STRING" id="1802591.A2113_04245"/>
<keyword evidence="1" id="KW-0732">Signal</keyword>
<feature type="signal peptide" evidence="1">
    <location>
        <begin position="1"/>
        <end position="23"/>
    </location>
</feature>
<proteinExistence type="predicted"/>
<dbReference type="EMBL" id="MHCN01000005">
    <property type="protein sequence ID" value="OGY22569.1"/>
    <property type="molecule type" value="Genomic_DNA"/>
</dbReference>
<sequence length="353" mass="35899">MKKKILHLLIATILAISVFPFVATEIDSATHTAVSDTLSRLKTTQSANHTIAFTLASAWNASETVVIDFVDGDGWDTTGFANTEAEDYDIKWGVTEKTIVASGGCAADSIEITTVNTTTDTFTFTLCAGSTASGANEVIEIEIGTNATGGDDQIENATASGSKLVTITGPTSGDSASLAIPIMSEDQITVSATVDPTITSALSGTGYPTCALGILADSAVQGCPYTNTVSTNATTGYNSTIVENGNLCSPSVAVCTNNINDVADGTVTIGAEEYGVSTSDTDAPGITADFDGTCDDGANETGSAITGTAQVYADESTPQSGDATNLCHSASITATTPAGSYSHIVTHITTGNF</sequence>
<evidence type="ECO:0000313" key="2">
    <source>
        <dbReference type="EMBL" id="OGY22569.1"/>
    </source>
</evidence>
<gene>
    <name evidence="2" type="ORF">A2113_04245</name>
</gene>
<feature type="chain" id="PRO_5009581142" evidence="1">
    <location>
        <begin position="24"/>
        <end position="353"/>
    </location>
</feature>
<name>A0A1G1W4G5_9BACT</name>
<dbReference type="Proteomes" id="UP000176299">
    <property type="component" value="Unassembled WGS sequence"/>
</dbReference>
<evidence type="ECO:0000313" key="3">
    <source>
        <dbReference type="Proteomes" id="UP000176299"/>
    </source>
</evidence>
<dbReference type="AlphaFoldDB" id="A0A1G1W4G5"/>
<evidence type="ECO:0000256" key="1">
    <source>
        <dbReference type="SAM" id="SignalP"/>
    </source>
</evidence>
<organism evidence="2 3">
    <name type="scientific">Candidatus Woykebacteria bacterium GWA1_44_8</name>
    <dbReference type="NCBI Taxonomy" id="1802591"/>
    <lineage>
        <taxon>Bacteria</taxon>
        <taxon>Candidatus Woykeibacteriota</taxon>
    </lineage>
</organism>